<evidence type="ECO:0000256" key="4">
    <source>
        <dbReference type="ARBA" id="ARBA00023004"/>
    </source>
</evidence>
<dbReference type="Pfam" id="PF10609">
    <property type="entry name" value="ParA"/>
    <property type="match status" value="1"/>
</dbReference>
<dbReference type="EMBL" id="JAQQAL010000011">
    <property type="protein sequence ID" value="MDC7226209.1"/>
    <property type="molecule type" value="Genomic_DNA"/>
</dbReference>
<comment type="function">
    <text evidence="6">Binds and transfers iron-sulfur (Fe-S) clusters to target apoproteins. Can hydrolyze ATP.</text>
</comment>
<dbReference type="PANTHER" id="PTHR23264">
    <property type="entry name" value="NUCLEOTIDE-BINDING PROTEIN NBP35 YEAST -RELATED"/>
    <property type="match status" value="1"/>
</dbReference>
<proteinExistence type="inferred from homology"/>
<sequence>MKTDEQIEQDKRLAERMKLVKHKIVVMSGKGGVGKSTLSVNIARALAEKGYKVGLMDTDIHGPNVAKMLGMEDELLYQNDDGIEAPVAGENLKVVSLAMAGNDVDSPIVWRGPLKMGFIKQLLADVNWGELDFLVVDSPPGTGDEPLSVCQLIPEIDGSVIVTTPQDVAVLDSRKSINFSKQLNVPVLGVVENMSGFVCPDCGATHYLFGNGGGEKAAAELEVPFLGRVPIDPKMMEAQDKGMDVFKTHPESEAVKVLGSMVDAIVEKIDIA</sequence>
<dbReference type="GO" id="GO:0140663">
    <property type="term" value="F:ATP-dependent FeS chaperone activity"/>
    <property type="evidence" value="ECO:0007669"/>
    <property type="project" value="InterPro"/>
</dbReference>
<dbReference type="Gene3D" id="3.40.50.300">
    <property type="entry name" value="P-loop containing nucleotide triphosphate hydrolases"/>
    <property type="match status" value="1"/>
</dbReference>
<gene>
    <name evidence="7" type="ORF">PQJ61_05550</name>
</gene>
<evidence type="ECO:0000256" key="5">
    <source>
        <dbReference type="ARBA" id="ARBA00023014"/>
    </source>
</evidence>
<dbReference type="Proteomes" id="UP001221217">
    <property type="component" value="Unassembled WGS sequence"/>
</dbReference>
<keyword evidence="3 6" id="KW-0067">ATP-binding</keyword>
<evidence type="ECO:0000256" key="6">
    <source>
        <dbReference type="HAMAP-Rule" id="MF_02040"/>
    </source>
</evidence>
<evidence type="ECO:0000313" key="7">
    <source>
        <dbReference type="EMBL" id="MDC7226209.1"/>
    </source>
</evidence>
<keyword evidence="4 6" id="KW-0408">Iron</keyword>
<name>A0AAJ1IDJ9_9SPIO</name>
<keyword evidence="1 6" id="KW-0479">Metal-binding</keyword>
<feature type="binding site" evidence="6">
    <location>
        <begin position="29"/>
        <end position="36"/>
    </location>
    <ligand>
        <name>ATP</name>
        <dbReference type="ChEBI" id="CHEBI:30616"/>
    </ligand>
</feature>
<comment type="subunit">
    <text evidence="6">Homodimer.</text>
</comment>
<dbReference type="PANTHER" id="PTHR23264:SF19">
    <property type="entry name" value="CYTOSOLIC FE-S CLUSTER ASSEMBLY FACTOR NUBP2"/>
    <property type="match status" value="1"/>
</dbReference>
<dbReference type="InterPro" id="IPR027417">
    <property type="entry name" value="P-loop_NTPase"/>
</dbReference>
<keyword evidence="5 6" id="KW-0411">Iron-sulfur</keyword>
<dbReference type="AlphaFoldDB" id="A0AAJ1IDJ9"/>
<reference evidence="7 8" key="1">
    <citation type="submission" date="2022-12" db="EMBL/GenBank/DDBJ databases">
        <title>Metagenome assembled genome from gulf of manar.</title>
        <authorList>
            <person name="Kohli P."/>
            <person name="Pk S."/>
            <person name="Venkata Ramana C."/>
            <person name="Sasikala C."/>
        </authorList>
    </citation>
    <scope>NUCLEOTIDE SEQUENCE [LARGE SCALE GENOMIC DNA]</scope>
    <source>
        <strain evidence="7">JB008</strain>
    </source>
</reference>
<dbReference type="GO" id="GO:0016887">
    <property type="term" value="F:ATP hydrolysis activity"/>
    <property type="evidence" value="ECO:0007669"/>
    <property type="project" value="UniProtKB-UniRule"/>
</dbReference>
<comment type="similarity">
    <text evidence="6">Belongs to the Mrp/NBP35 ATP-binding proteins family.</text>
</comment>
<evidence type="ECO:0000256" key="3">
    <source>
        <dbReference type="ARBA" id="ARBA00022840"/>
    </source>
</evidence>
<dbReference type="PROSITE" id="PS01215">
    <property type="entry name" value="MRP"/>
    <property type="match status" value="1"/>
</dbReference>
<dbReference type="GO" id="GO:0005524">
    <property type="term" value="F:ATP binding"/>
    <property type="evidence" value="ECO:0007669"/>
    <property type="project" value="UniProtKB-UniRule"/>
</dbReference>
<protein>
    <recommendedName>
        <fullName evidence="6">Iron-sulfur cluster carrier protein</fullName>
    </recommendedName>
</protein>
<dbReference type="FunFam" id="3.40.50.300:FF:001119">
    <property type="entry name" value="Iron-sulfur cluster carrier protein"/>
    <property type="match status" value="1"/>
</dbReference>
<dbReference type="GO" id="GO:0005829">
    <property type="term" value="C:cytosol"/>
    <property type="evidence" value="ECO:0007669"/>
    <property type="project" value="TreeGrafter"/>
</dbReference>
<evidence type="ECO:0000313" key="8">
    <source>
        <dbReference type="Proteomes" id="UP001221217"/>
    </source>
</evidence>
<keyword evidence="6" id="KW-0378">Hydrolase</keyword>
<comment type="caution">
    <text evidence="7">The sequence shown here is derived from an EMBL/GenBank/DDBJ whole genome shotgun (WGS) entry which is preliminary data.</text>
</comment>
<dbReference type="InterPro" id="IPR033756">
    <property type="entry name" value="YlxH/NBP35"/>
</dbReference>
<dbReference type="GO" id="GO:0016226">
    <property type="term" value="P:iron-sulfur cluster assembly"/>
    <property type="evidence" value="ECO:0007669"/>
    <property type="project" value="InterPro"/>
</dbReference>
<dbReference type="CDD" id="cd02037">
    <property type="entry name" value="Mrp_NBP35"/>
    <property type="match status" value="1"/>
</dbReference>
<dbReference type="InterPro" id="IPR000808">
    <property type="entry name" value="Mrp-like_CS"/>
</dbReference>
<dbReference type="SUPFAM" id="SSF52540">
    <property type="entry name" value="P-loop containing nucleoside triphosphate hydrolases"/>
    <property type="match status" value="1"/>
</dbReference>
<dbReference type="InterPro" id="IPR019591">
    <property type="entry name" value="Mrp/NBP35_ATP-bd"/>
</dbReference>
<evidence type="ECO:0000256" key="1">
    <source>
        <dbReference type="ARBA" id="ARBA00022723"/>
    </source>
</evidence>
<dbReference type="GO" id="GO:0051536">
    <property type="term" value="F:iron-sulfur cluster binding"/>
    <property type="evidence" value="ECO:0007669"/>
    <property type="project" value="UniProtKB-UniRule"/>
</dbReference>
<accession>A0AAJ1IDJ9</accession>
<evidence type="ECO:0000256" key="2">
    <source>
        <dbReference type="ARBA" id="ARBA00022741"/>
    </source>
</evidence>
<dbReference type="GO" id="GO:0046872">
    <property type="term" value="F:metal ion binding"/>
    <property type="evidence" value="ECO:0007669"/>
    <property type="project" value="UniProtKB-KW"/>
</dbReference>
<keyword evidence="2 6" id="KW-0547">Nucleotide-binding</keyword>
<organism evidence="7 8">
    <name type="scientific">Candidatus Thalassospirochaeta sargassi</name>
    <dbReference type="NCBI Taxonomy" id="3119039"/>
    <lineage>
        <taxon>Bacteria</taxon>
        <taxon>Pseudomonadati</taxon>
        <taxon>Spirochaetota</taxon>
        <taxon>Spirochaetia</taxon>
        <taxon>Spirochaetales</taxon>
        <taxon>Spirochaetaceae</taxon>
        <taxon>Candidatus Thalassospirochaeta</taxon>
    </lineage>
</organism>
<dbReference type="HAMAP" id="MF_02040">
    <property type="entry name" value="Mrp_NBP35"/>
    <property type="match status" value="1"/>
</dbReference>